<dbReference type="SMART" id="SM00977">
    <property type="entry name" value="TilS_C"/>
    <property type="match status" value="1"/>
</dbReference>
<sequence length="426" mass="47134">MAPQRPEPLERLLTDALAETPPGRSIWVALSGGLDSSLLVHLASHVCRRVGRSLRAIHIHHGLQTAADGFEQHCQALCKSLDVPLTVVRVSVGSSDGGIEAAARQARYAAFYEHIPAGDCVWLAQHQDDQAETLLLAALRGSGIRGLAGMPYRREAQGLYFIRPWLSVSRKHIEACAHALALRWCEDPTNRDLAIDRNRLRHAVIPSLENRWPHASEALAQSAAHAGEADALLGEYAQAELDTLRLSAECIDAAALATRSRSRQRLLVRTLCQQQHLPTPPKRRLEALLEQLAASVDASVQVSWPGAEARVWRKRLYIMAPLHPLPQWQHTWGGQPGLETPLGALELAVSTQTPLMLRWRQGGEVIALAGRGRRDVKRLLQEADIPPWERERLIMVMRANTCLGVIRPPDRVLWQAADISITRATT</sequence>
<evidence type="ECO:0000256" key="5">
    <source>
        <dbReference type="ARBA" id="ARBA00022741"/>
    </source>
</evidence>
<protein>
    <recommendedName>
        <fullName evidence="8">tRNA(Ile)-lysidine synthase</fullName>
        <ecNumber evidence="8">6.3.4.19</ecNumber>
    </recommendedName>
    <alternativeName>
        <fullName evidence="8">tRNA(Ile)-2-lysyl-cytidine synthase</fullName>
    </alternativeName>
    <alternativeName>
        <fullName evidence="8">tRNA(Ile)-lysidine synthetase</fullName>
    </alternativeName>
</protein>
<evidence type="ECO:0000256" key="8">
    <source>
        <dbReference type="HAMAP-Rule" id="MF_01161"/>
    </source>
</evidence>
<dbReference type="InterPro" id="IPR011063">
    <property type="entry name" value="TilS/TtcA_N"/>
</dbReference>
<dbReference type="PANTHER" id="PTHR43033:SF1">
    <property type="entry name" value="TRNA(ILE)-LYSIDINE SYNTHASE-RELATED"/>
    <property type="match status" value="1"/>
</dbReference>
<comment type="similarity">
    <text evidence="8">Belongs to the tRNA(Ile)-lysidine synthase family.</text>
</comment>
<dbReference type="SUPFAM" id="SSF56037">
    <property type="entry name" value="PheT/TilS domain"/>
    <property type="match status" value="1"/>
</dbReference>
<dbReference type="Pfam" id="PF01171">
    <property type="entry name" value="ATP_bind_3"/>
    <property type="match status" value="1"/>
</dbReference>
<evidence type="ECO:0000256" key="3">
    <source>
        <dbReference type="ARBA" id="ARBA00022598"/>
    </source>
</evidence>
<comment type="function">
    <text evidence="8">Ligates lysine onto the cytidine present at position 34 of the AUA codon-specific tRNA(Ile) that contains the anticodon CAU, in an ATP-dependent manner. Cytidine is converted to lysidine, thus changing the amino acid specificity of the tRNA from methionine to isoleucine.</text>
</comment>
<keyword evidence="11" id="KW-1185">Reference proteome</keyword>
<evidence type="ECO:0000256" key="7">
    <source>
        <dbReference type="ARBA" id="ARBA00048539"/>
    </source>
</evidence>
<dbReference type="SUPFAM" id="SSF52402">
    <property type="entry name" value="Adenine nucleotide alpha hydrolases-like"/>
    <property type="match status" value="1"/>
</dbReference>
<dbReference type="HAMAP" id="MF_01161">
    <property type="entry name" value="tRNA_Ile_lys_synt"/>
    <property type="match status" value="1"/>
</dbReference>
<dbReference type="Proteomes" id="UP000287023">
    <property type="component" value="Unassembled WGS sequence"/>
</dbReference>
<dbReference type="NCBIfam" id="TIGR02432">
    <property type="entry name" value="lysidine_TilS_N"/>
    <property type="match status" value="1"/>
</dbReference>
<evidence type="ECO:0000313" key="10">
    <source>
        <dbReference type="EMBL" id="RUR34595.1"/>
    </source>
</evidence>
<keyword evidence="5 8" id="KW-0547">Nucleotide-binding</keyword>
<evidence type="ECO:0000256" key="1">
    <source>
        <dbReference type="ARBA" id="ARBA00004496"/>
    </source>
</evidence>
<dbReference type="OrthoDB" id="9807403at2"/>
<dbReference type="GO" id="GO:0005737">
    <property type="term" value="C:cytoplasm"/>
    <property type="evidence" value="ECO:0007669"/>
    <property type="project" value="UniProtKB-SubCell"/>
</dbReference>
<proteinExistence type="inferred from homology"/>
<dbReference type="Pfam" id="PF09179">
    <property type="entry name" value="TilS"/>
    <property type="match status" value="1"/>
</dbReference>
<keyword evidence="4 8" id="KW-0819">tRNA processing</keyword>
<dbReference type="GO" id="GO:0006400">
    <property type="term" value="P:tRNA modification"/>
    <property type="evidence" value="ECO:0007669"/>
    <property type="project" value="UniProtKB-UniRule"/>
</dbReference>
<dbReference type="CDD" id="cd01992">
    <property type="entry name" value="TilS_N"/>
    <property type="match status" value="1"/>
</dbReference>
<dbReference type="InterPro" id="IPR012795">
    <property type="entry name" value="tRNA_Ile_lys_synt_N"/>
</dbReference>
<dbReference type="RefSeq" id="WP_127060035.1">
    <property type="nucleotide sequence ID" value="NZ_RZHF01000004.1"/>
</dbReference>
<evidence type="ECO:0000259" key="9">
    <source>
        <dbReference type="SMART" id="SM00977"/>
    </source>
</evidence>
<comment type="subcellular location">
    <subcellularLocation>
        <location evidence="1 8">Cytoplasm</location>
    </subcellularLocation>
</comment>
<dbReference type="EC" id="6.3.4.19" evidence="8"/>
<evidence type="ECO:0000256" key="2">
    <source>
        <dbReference type="ARBA" id="ARBA00022490"/>
    </source>
</evidence>
<name>A0A433KXW9_9GAMM</name>
<keyword evidence="6 8" id="KW-0067">ATP-binding</keyword>
<feature type="domain" description="Lysidine-tRNA(Ile) synthetase C-terminal" evidence="9">
    <location>
        <begin position="355"/>
        <end position="414"/>
    </location>
</feature>
<dbReference type="GO" id="GO:0005524">
    <property type="term" value="F:ATP binding"/>
    <property type="evidence" value="ECO:0007669"/>
    <property type="project" value="UniProtKB-UniRule"/>
</dbReference>
<dbReference type="InterPro" id="IPR014729">
    <property type="entry name" value="Rossmann-like_a/b/a_fold"/>
</dbReference>
<dbReference type="Gene3D" id="1.20.59.20">
    <property type="match status" value="1"/>
</dbReference>
<dbReference type="InterPro" id="IPR012094">
    <property type="entry name" value="tRNA_Ile_lys_synt"/>
</dbReference>
<evidence type="ECO:0000256" key="6">
    <source>
        <dbReference type="ARBA" id="ARBA00022840"/>
    </source>
</evidence>
<dbReference type="AlphaFoldDB" id="A0A433KXW9"/>
<dbReference type="Pfam" id="PF11734">
    <property type="entry name" value="TilS_C"/>
    <property type="match status" value="1"/>
</dbReference>
<keyword evidence="3 8" id="KW-0436">Ligase</keyword>
<comment type="caution">
    <text evidence="10">The sequence shown here is derived from an EMBL/GenBank/DDBJ whole genome shotgun (WGS) entry which is preliminary data.</text>
</comment>
<dbReference type="InterPro" id="IPR012796">
    <property type="entry name" value="Lysidine-tRNA-synth_C"/>
</dbReference>
<gene>
    <name evidence="8 10" type="primary">tilS</name>
    <name evidence="10" type="ORF">ELY38_03105</name>
</gene>
<dbReference type="NCBIfam" id="TIGR02433">
    <property type="entry name" value="lysidine_TilS_C"/>
    <property type="match status" value="1"/>
</dbReference>
<keyword evidence="2 8" id="KW-0963">Cytoplasm</keyword>
<organism evidence="10 11">
    <name type="scientific">Vreelandella nanhaiensis</name>
    <dbReference type="NCBI Taxonomy" id="1258546"/>
    <lineage>
        <taxon>Bacteria</taxon>
        <taxon>Pseudomonadati</taxon>
        <taxon>Pseudomonadota</taxon>
        <taxon>Gammaproteobacteria</taxon>
        <taxon>Oceanospirillales</taxon>
        <taxon>Halomonadaceae</taxon>
        <taxon>Vreelandella</taxon>
    </lineage>
</organism>
<evidence type="ECO:0000256" key="4">
    <source>
        <dbReference type="ARBA" id="ARBA00022694"/>
    </source>
</evidence>
<dbReference type="InterPro" id="IPR015262">
    <property type="entry name" value="tRNA_Ile_lys_synt_subst-bd"/>
</dbReference>
<comment type="domain">
    <text evidence="8">The N-terminal region contains the highly conserved SGGXDS motif, predicted to be a P-loop motif involved in ATP binding.</text>
</comment>
<dbReference type="EMBL" id="RZHF01000004">
    <property type="protein sequence ID" value="RUR34595.1"/>
    <property type="molecule type" value="Genomic_DNA"/>
</dbReference>
<feature type="binding site" evidence="8">
    <location>
        <begin position="31"/>
        <end position="36"/>
    </location>
    <ligand>
        <name>ATP</name>
        <dbReference type="ChEBI" id="CHEBI:30616"/>
    </ligand>
</feature>
<comment type="catalytic activity">
    <reaction evidence="7 8">
        <text>cytidine(34) in tRNA(Ile2) + L-lysine + ATP = lysidine(34) in tRNA(Ile2) + AMP + diphosphate + H(+)</text>
        <dbReference type="Rhea" id="RHEA:43744"/>
        <dbReference type="Rhea" id="RHEA-COMP:10625"/>
        <dbReference type="Rhea" id="RHEA-COMP:10670"/>
        <dbReference type="ChEBI" id="CHEBI:15378"/>
        <dbReference type="ChEBI" id="CHEBI:30616"/>
        <dbReference type="ChEBI" id="CHEBI:32551"/>
        <dbReference type="ChEBI" id="CHEBI:33019"/>
        <dbReference type="ChEBI" id="CHEBI:82748"/>
        <dbReference type="ChEBI" id="CHEBI:83665"/>
        <dbReference type="ChEBI" id="CHEBI:456215"/>
        <dbReference type="EC" id="6.3.4.19"/>
    </reaction>
</comment>
<dbReference type="SUPFAM" id="SSF82829">
    <property type="entry name" value="MesJ substrate recognition domain-like"/>
    <property type="match status" value="1"/>
</dbReference>
<dbReference type="PANTHER" id="PTHR43033">
    <property type="entry name" value="TRNA(ILE)-LYSIDINE SYNTHASE-RELATED"/>
    <property type="match status" value="1"/>
</dbReference>
<reference evidence="10 11" key="1">
    <citation type="submission" date="2018-12" db="EMBL/GenBank/DDBJ databases">
        <title>three novel Halomonas strain isolated from plants.</title>
        <authorList>
            <person name="Sun C."/>
        </authorList>
    </citation>
    <scope>NUCLEOTIDE SEQUENCE [LARGE SCALE GENOMIC DNA]</scope>
    <source>
        <strain evidence="10 11">JCM 18142</strain>
    </source>
</reference>
<dbReference type="Gene3D" id="3.40.50.620">
    <property type="entry name" value="HUPs"/>
    <property type="match status" value="1"/>
</dbReference>
<dbReference type="GO" id="GO:0032267">
    <property type="term" value="F:tRNA(Ile)-lysidine synthase activity"/>
    <property type="evidence" value="ECO:0007669"/>
    <property type="project" value="UniProtKB-EC"/>
</dbReference>
<evidence type="ECO:0000313" key="11">
    <source>
        <dbReference type="Proteomes" id="UP000287023"/>
    </source>
</evidence>
<accession>A0A433KXW9</accession>